<dbReference type="InterPro" id="IPR036551">
    <property type="entry name" value="Flavin_trans-like"/>
</dbReference>
<dbReference type="InterPro" id="IPR003382">
    <property type="entry name" value="Flavoprotein"/>
</dbReference>
<sequence>MKEYTIAITGASGVVYGVRLIEKLLELNNKINVIVSNSGKIVLEEEMDFKYQNDKELFKINFLSFFKDNNNLCYYEIDDMMAPIASGSHKTDCMVVIPCSMSTLAAINNGLSKNLLERAADVTMKEGRKLILVPRETPFNTIHLKNMMELSQWGVKILPAMPGFYNNPTTLDDIISFIVGKTMDLMGIENDVYKRWAGQ</sequence>
<comment type="similarity">
    <text evidence="6 7">Belongs to the UbiX/PAD1 family.</text>
</comment>
<evidence type="ECO:0000313" key="9">
    <source>
        <dbReference type="EMBL" id="KPU43041.1"/>
    </source>
</evidence>
<dbReference type="Gene3D" id="3.40.50.1950">
    <property type="entry name" value="Flavin prenyltransferase-like"/>
    <property type="match status" value="1"/>
</dbReference>
<protein>
    <recommendedName>
        <fullName evidence="7">Flavin prenyltransferase UbiX</fullName>
        <ecNumber evidence="7">2.5.1.129</ecNumber>
    </recommendedName>
</protein>
<evidence type="ECO:0000256" key="2">
    <source>
        <dbReference type="ARBA" id="ARBA00022630"/>
    </source>
</evidence>
<evidence type="ECO:0000256" key="1">
    <source>
        <dbReference type="ARBA" id="ARBA00022602"/>
    </source>
</evidence>
<dbReference type="InterPro" id="IPR004507">
    <property type="entry name" value="UbiX-like"/>
</dbReference>
<keyword evidence="1 7" id="KW-0637">Prenyltransferase</keyword>
<feature type="binding site" evidence="7">
    <location>
        <position position="181"/>
    </location>
    <ligand>
        <name>dimethylallyl phosphate</name>
        <dbReference type="ChEBI" id="CHEBI:88052"/>
    </ligand>
</feature>
<dbReference type="AlphaFoldDB" id="A0A0P9AD58"/>
<keyword evidence="2 7" id="KW-0285">Flavoprotein</keyword>
<proteinExistence type="inferred from homology"/>
<evidence type="ECO:0000256" key="4">
    <source>
        <dbReference type="ARBA" id="ARBA00022679"/>
    </source>
</evidence>
<comment type="caution">
    <text evidence="9">The sequence shown here is derived from an EMBL/GenBank/DDBJ whole genome shotgun (WGS) entry which is preliminary data.</text>
</comment>
<dbReference type="PANTHER" id="PTHR43374:SF1">
    <property type="entry name" value="FLAVIN PRENYLTRANSFERASE PAD1, MITOCHONDRIAL"/>
    <property type="match status" value="1"/>
</dbReference>
<evidence type="ECO:0000259" key="8">
    <source>
        <dbReference type="Pfam" id="PF02441"/>
    </source>
</evidence>
<evidence type="ECO:0000256" key="5">
    <source>
        <dbReference type="ARBA" id="ARBA00050612"/>
    </source>
</evidence>
<evidence type="ECO:0000256" key="7">
    <source>
        <dbReference type="HAMAP-Rule" id="MF_01984"/>
    </source>
</evidence>
<evidence type="ECO:0000256" key="6">
    <source>
        <dbReference type="ARBA" id="ARBA00060793"/>
    </source>
</evidence>
<dbReference type="Pfam" id="PF02441">
    <property type="entry name" value="Flavoprotein"/>
    <property type="match status" value="1"/>
</dbReference>
<dbReference type="STRING" id="36849.OXPF_32890"/>
<reference evidence="9 10" key="1">
    <citation type="submission" date="2015-09" db="EMBL/GenBank/DDBJ databases">
        <title>Genome sequence of Oxobacter pfennigii DSM 3222.</title>
        <authorList>
            <person name="Poehlein A."/>
            <person name="Bengelsdorf F.R."/>
            <person name="Schiel-Bengelsdorf B."/>
            <person name="Duerre P."/>
            <person name="Daniel R."/>
        </authorList>
    </citation>
    <scope>NUCLEOTIDE SEQUENCE [LARGE SCALE GENOMIC DNA]</scope>
    <source>
        <strain evidence="9 10">DSM 3222</strain>
    </source>
</reference>
<dbReference type="HAMAP" id="MF_01984">
    <property type="entry name" value="ubiX_pad"/>
    <property type="match status" value="1"/>
</dbReference>
<feature type="binding site" evidence="7">
    <location>
        <begin position="10"/>
        <end position="12"/>
    </location>
    <ligand>
        <name>FMN</name>
        <dbReference type="ChEBI" id="CHEBI:58210"/>
    </ligand>
</feature>
<evidence type="ECO:0000256" key="3">
    <source>
        <dbReference type="ARBA" id="ARBA00022643"/>
    </source>
</evidence>
<organism evidence="9 10">
    <name type="scientific">Oxobacter pfennigii</name>
    <dbReference type="NCBI Taxonomy" id="36849"/>
    <lineage>
        <taxon>Bacteria</taxon>
        <taxon>Bacillati</taxon>
        <taxon>Bacillota</taxon>
        <taxon>Clostridia</taxon>
        <taxon>Eubacteriales</taxon>
        <taxon>Clostridiaceae</taxon>
        <taxon>Oxobacter</taxon>
    </lineage>
</organism>
<dbReference type="PANTHER" id="PTHR43374">
    <property type="entry name" value="FLAVIN PRENYLTRANSFERASE"/>
    <property type="match status" value="1"/>
</dbReference>
<dbReference type="GO" id="GO:0106141">
    <property type="term" value="F:flavin prenyltransferase activity"/>
    <property type="evidence" value="ECO:0007669"/>
    <property type="project" value="UniProtKB-EC"/>
</dbReference>
<feature type="domain" description="Flavoprotein" evidence="8">
    <location>
        <begin position="3"/>
        <end position="185"/>
    </location>
</feature>
<dbReference type="FunFam" id="3.40.50.1950:FF:000001">
    <property type="entry name" value="Flavin prenyltransferase UbiX"/>
    <property type="match status" value="1"/>
</dbReference>
<keyword evidence="9" id="KW-0456">Lyase</keyword>
<dbReference type="RefSeq" id="WP_083480008.1">
    <property type="nucleotide sequence ID" value="NZ_LKET01000043.1"/>
</dbReference>
<keyword evidence="3 7" id="KW-0288">FMN</keyword>
<dbReference type="GO" id="GO:0016831">
    <property type="term" value="F:carboxy-lyase activity"/>
    <property type="evidence" value="ECO:0007669"/>
    <property type="project" value="TreeGrafter"/>
</dbReference>
<dbReference type="OrthoDB" id="9781577at2"/>
<dbReference type="EMBL" id="LKET01000043">
    <property type="protein sequence ID" value="KPU43041.1"/>
    <property type="molecule type" value="Genomic_DNA"/>
</dbReference>
<accession>A0A0P9AD58</accession>
<keyword evidence="4 7" id="KW-0808">Transferase</keyword>
<feature type="binding site" evidence="7">
    <location>
        <position position="36"/>
    </location>
    <ligand>
        <name>FMN</name>
        <dbReference type="ChEBI" id="CHEBI:58210"/>
    </ligand>
</feature>
<dbReference type="SUPFAM" id="SSF52507">
    <property type="entry name" value="Homo-oligomeric flavin-containing Cys decarboxylases, HFCD"/>
    <property type="match status" value="1"/>
</dbReference>
<feature type="binding site" evidence="7">
    <location>
        <begin position="100"/>
        <end position="103"/>
    </location>
    <ligand>
        <name>FMN</name>
        <dbReference type="ChEBI" id="CHEBI:58210"/>
    </ligand>
</feature>
<dbReference type="NCBIfam" id="NF004685">
    <property type="entry name" value="PRK06029.1"/>
    <property type="match status" value="1"/>
</dbReference>
<dbReference type="PATRIC" id="fig|36849.3.peg.3486"/>
<dbReference type="Proteomes" id="UP000050326">
    <property type="component" value="Unassembled WGS sequence"/>
</dbReference>
<comment type="function">
    <text evidence="7">Flavin prenyltransferase that catalyzes the synthesis of the prenylated FMN cofactor (prenyl-FMN) for 4-hydroxy-3-polyprenylbenzoic acid decarboxylase UbiD. The prenyltransferase is metal-independent and links a dimethylallyl moiety from dimethylallyl monophosphate (DMAP) to the flavin N5 and C6 atoms of FMN.</text>
</comment>
<comment type="caution">
    <text evidence="7">Lacks conserved residue(s) required for the propagation of feature annotation.</text>
</comment>
<gene>
    <name evidence="7" type="primary">ubiX</name>
    <name evidence="9" type="ORF">OXPF_32890</name>
</gene>
<feature type="binding site" evidence="7">
    <location>
        <position position="165"/>
    </location>
    <ligand>
        <name>dimethylallyl phosphate</name>
        <dbReference type="ChEBI" id="CHEBI:88052"/>
    </ligand>
</feature>
<comment type="catalytic activity">
    <reaction evidence="5 7">
        <text>dimethylallyl phosphate + FMNH2 = prenylated FMNH2 + phosphate</text>
        <dbReference type="Rhea" id="RHEA:37743"/>
        <dbReference type="ChEBI" id="CHEBI:43474"/>
        <dbReference type="ChEBI" id="CHEBI:57618"/>
        <dbReference type="ChEBI" id="CHEBI:87467"/>
        <dbReference type="ChEBI" id="CHEBI:88052"/>
        <dbReference type="EC" id="2.5.1.129"/>
    </reaction>
</comment>
<keyword evidence="10" id="KW-1185">Reference proteome</keyword>
<dbReference type="EC" id="2.5.1.129" evidence="7"/>
<name>A0A0P9AD58_9CLOT</name>
<evidence type="ECO:0000313" key="10">
    <source>
        <dbReference type="Proteomes" id="UP000050326"/>
    </source>
</evidence>
<dbReference type="NCBIfam" id="TIGR00421">
    <property type="entry name" value="ubiX_pad"/>
    <property type="match status" value="1"/>
</dbReference>
<feature type="binding site" evidence="7">
    <location>
        <position position="135"/>
    </location>
    <ligand>
        <name>FMN</name>
        <dbReference type="ChEBI" id="CHEBI:58210"/>
    </ligand>
</feature>